<organism evidence="1 2">
    <name type="scientific">Paramecium sonneborni</name>
    <dbReference type="NCBI Taxonomy" id="65129"/>
    <lineage>
        <taxon>Eukaryota</taxon>
        <taxon>Sar</taxon>
        <taxon>Alveolata</taxon>
        <taxon>Ciliophora</taxon>
        <taxon>Intramacronucleata</taxon>
        <taxon>Oligohymenophorea</taxon>
        <taxon>Peniculida</taxon>
        <taxon>Parameciidae</taxon>
        <taxon>Paramecium</taxon>
    </lineage>
</organism>
<protein>
    <submittedName>
        <fullName evidence="1">Uncharacterized protein</fullName>
    </submittedName>
</protein>
<keyword evidence="2" id="KW-1185">Reference proteome</keyword>
<dbReference type="AlphaFoldDB" id="A0A8S1RWU5"/>
<dbReference type="Proteomes" id="UP000692954">
    <property type="component" value="Unassembled WGS sequence"/>
</dbReference>
<gene>
    <name evidence="1" type="ORF">PSON_ATCC_30995.1.T5270003</name>
</gene>
<proteinExistence type="predicted"/>
<dbReference type="EMBL" id="CAJJDN010000527">
    <property type="protein sequence ID" value="CAD8131385.1"/>
    <property type="molecule type" value="Genomic_DNA"/>
</dbReference>
<comment type="caution">
    <text evidence="1">The sequence shown here is derived from an EMBL/GenBank/DDBJ whole genome shotgun (WGS) entry which is preliminary data.</text>
</comment>
<reference evidence="1" key="1">
    <citation type="submission" date="2021-01" db="EMBL/GenBank/DDBJ databases">
        <authorList>
            <consortium name="Genoscope - CEA"/>
            <person name="William W."/>
        </authorList>
    </citation>
    <scope>NUCLEOTIDE SEQUENCE</scope>
</reference>
<evidence type="ECO:0000313" key="2">
    <source>
        <dbReference type="Proteomes" id="UP000692954"/>
    </source>
</evidence>
<accession>A0A8S1RWU5</accession>
<evidence type="ECO:0000313" key="1">
    <source>
        <dbReference type="EMBL" id="CAD8131385.1"/>
    </source>
</evidence>
<name>A0A8S1RWU5_9CILI</name>
<sequence>MGKFYVRLQITNNKLNQQLRIFFHFFDDQYTQSKYTLNGQLLDVITNVNKNQSLFDFRLKLYQDLQTISNKSLVAISHNFEQIFTYFSQFSEHLNGYDEMTILKIVAENQLNIIKNIRSGRLKELKKK</sequence>